<comment type="similarity">
    <text evidence="2">Belongs to the organic radical-activating enzymes family.</text>
</comment>
<dbReference type="PANTHER" id="PTHR30352:SF13">
    <property type="entry name" value="GLYCYL-RADICAL ENZYME ACTIVATING ENZYME YJJW-RELATED"/>
    <property type="match status" value="1"/>
</dbReference>
<accession>A0ABT4CKE5</accession>
<dbReference type="InterPro" id="IPR001989">
    <property type="entry name" value="Radical_activat_CS"/>
</dbReference>
<dbReference type="PANTHER" id="PTHR30352">
    <property type="entry name" value="PYRUVATE FORMATE-LYASE-ACTIVATING ENZYME"/>
    <property type="match status" value="1"/>
</dbReference>
<dbReference type="SUPFAM" id="SSF102114">
    <property type="entry name" value="Radical SAM enzymes"/>
    <property type="match status" value="1"/>
</dbReference>
<evidence type="ECO:0000256" key="2">
    <source>
        <dbReference type="ARBA" id="ARBA00009777"/>
    </source>
</evidence>
<evidence type="ECO:0000256" key="8">
    <source>
        <dbReference type="ARBA" id="ARBA00023014"/>
    </source>
</evidence>
<evidence type="ECO:0000256" key="4">
    <source>
        <dbReference type="ARBA" id="ARBA00022691"/>
    </source>
</evidence>
<keyword evidence="5" id="KW-0479">Metal-binding</keyword>
<dbReference type="CDD" id="cd01335">
    <property type="entry name" value="Radical_SAM"/>
    <property type="match status" value="1"/>
</dbReference>
<keyword evidence="4" id="KW-0949">S-adenosyl-L-methionine</keyword>
<keyword evidence="13" id="KW-1185">Reference proteome</keyword>
<evidence type="ECO:0000256" key="7">
    <source>
        <dbReference type="ARBA" id="ARBA00023004"/>
    </source>
</evidence>
<dbReference type="SFLD" id="SFLDS00029">
    <property type="entry name" value="Radical_SAM"/>
    <property type="match status" value="1"/>
</dbReference>
<evidence type="ECO:0000313" key="13">
    <source>
        <dbReference type="Proteomes" id="UP001079657"/>
    </source>
</evidence>
<keyword evidence="3" id="KW-0004">4Fe-4S</keyword>
<comment type="catalytic activity">
    <reaction evidence="9">
        <text>glycyl-[protein] + reduced [flavodoxin] + S-adenosyl-L-methionine = glycin-2-yl radical-[protein] + semiquinone [flavodoxin] + 5'-deoxyadenosine + L-methionine + H(+)</text>
        <dbReference type="Rhea" id="RHEA:61976"/>
        <dbReference type="Rhea" id="RHEA-COMP:10622"/>
        <dbReference type="Rhea" id="RHEA-COMP:14480"/>
        <dbReference type="Rhea" id="RHEA-COMP:15993"/>
        <dbReference type="Rhea" id="RHEA-COMP:15994"/>
        <dbReference type="ChEBI" id="CHEBI:15378"/>
        <dbReference type="ChEBI" id="CHEBI:17319"/>
        <dbReference type="ChEBI" id="CHEBI:29947"/>
        <dbReference type="ChEBI" id="CHEBI:32722"/>
        <dbReference type="ChEBI" id="CHEBI:57618"/>
        <dbReference type="ChEBI" id="CHEBI:57844"/>
        <dbReference type="ChEBI" id="CHEBI:59789"/>
        <dbReference type="ChEBI" id="CHEBI:140311"/>
    </reaction>
</comment>
<keyword evidence="7" id="KW-0408">Iron</keyword>
<gene>
    <name evidence="12" type="ORF">OXH55_02475</name>
</gene>
<feature type="domain" description="Radical SAM core" evidence="11">
    <location>
        <begin position="15"/>
        <end position="273"/>
    </location>
</feature>
<dbReference type="Gene3D" id="3.20.20.70">
    <property type="entry name" value="Aldolase class I"/>
    <property type="match status" value="1"/>
</dbReference>
<evidence type="ECO:0000256" key="1">
    <source>
        <dbReference type="ARBA" id="ARBA00001966"/>
    </source>
</evidence>
<dbReference type="Pfam" id="PF04055">
    <property type="entry name" value="Radical_SAM"/>
    <property type="match status" value="1"/>
</dbReference>
<evidence type="ECO:0000256" key="3">
    <source>
        <dbReference type="ARBA" id="ARBA00022485"/>
    </source>
</evidence>
<dbReference type="PROSITE" id="PS51918">
    <property type="entry name" value="RADICAL_SAM"/>
    <property type="match status" value="1"/>
</dbReference>
<dbReference type="PROSITE" id="PS51379">
    <property type="entry name" value="4FE4S_FER_2"/>
    <property type="match status" value="2"/>
</dbReference>
<dbReference type="InterPro" id="IPR013785">
    <property type="entry name" value="Aldolase_TIM"/>
</dbReference>
<dbReference type="InterPro" id="IPR012839">
    <property type="entry name" value="Organic_radical_activase"/>
</dbReference>
<protein>
    <submittedName>
        <fullName evidence="12">YjjW family glycine radical enzyme activase</fullName>
    </submittedName>
</protein>
<dbReference type="SFLD" id="SFLDF00392">
    <property type="entry name" value="YjjI_activase"/>
    <property type="match status" value="1"/>
</dbReference>
<reference evidence="12" key="1">
    <citation type="submission" date="2022-12" db="EMBL/GenBank/DDBJ databases">
        <authorList>
            <person name="Wang J."/>
        </authorList>
    </citation>
    <scope>NUCLEOTIDE SEQUENCE</scope>
    <source>
        <strain evidence="12">HY-42-06</strain>
    </source>
</reference>
<dbReference type="SFLD" id="SFLDG01118">
    <property type="entry name" value="activating_enzymes__group_2"/>
    <property type="match status" value="1"/>
</dbReference>
<dbReference type="EMBL" id="JAPQES010000001">
    <property type="protein sequence ID" value="MCY6369512.1"/>
    <property type="molecule type" value="Genomic_DNA"/>
</dbReference>
<dbReference type="InterPro" id="IPR023912">
    <property type="entry name" value="YjjW_bact"/>
</dbReference>
<dbReference type="InterPro" id="IPR058240">
    <property type="entry name" value="rSAM_sf"/>
</dbReference>
<dbReference type="PROSITE" id="PS00198">
    <property type="entry name" value="4FE4S_FER_1"/>
    <property type="match status" value="1"/>
</dbReference>
<dbReference type="RefSeq" id="WP_268047891.1">
    <property type="nucleotide sequence ID" value="NZ_JAPQES010000001.1"/>
</dbReference>
<feature type="domain" description="4Fe-4S ferredoxin-type" evidence="10">
    <location>
        <begin position="37"/>
        <end position="65"/>
    </location>
</feature>
<evidence type="ECO:0000256" key="6">
    <source>
        <dbReference type="ARBA" id="ARBA00023002"/>
    </source>
</evidence>
<evidence type="ECO:0000259" key="11">
    <source>
        <dbReference type="PROSITE" id="PS51918"/>
    </source>
</evidence>
<dbReference type="Pfam" id="PF00037">
    <property type="entry name" value="Fer4"/>
    <property type="match status" value="1"/>
</dbReference>
<evidence type="ECO:0000256" key="5">
    <source>
        <dbReference type="ARBA" id="ARBA00022723"/>
    </source>
</evidence>
<dbReference type="PIRSF" id="PIRSF000371">
    <property type="entry name" value="PFL_act_enz"/>
    <property type="match status" value="1"/>
</dbReference>
<evidence type="ECO:0000256" key="9">
    <source>
        <dbReference type="ARBA" id="ARBA00047365"/>
    </source>
</evidence>
<keyword evidence="8" id="KW-0411">Iron-sulfur</keyword>
<comment type="cofactor">
    <cofactor evidence="1">
        <name>[4Fe-4S] cluster</name>
        <dbReference type="ChEBI" id="CHEBI:49883"/>
    </cofactor>
</comment>
<dbReference type="InterPro" id="IPR017900">
    <property type="entry name" value="4Fe4S_Fe_S_CS"/>
</dbReference>
<dbReference type="SFLD" id="SFLDG01066">
    <property type="entry name" value="organic_radical-activating_enz"/>
    <property type="match status" value="1"/>
</dbReference>
<evidence type="ECO:0000259" key="10">
    <source>
        <dbReference type="PROSITE" id="PS51379"/>
    </source>
</evidence>
<dbReference type="InterPro" id="IPR007197">
    <property type="entry name" value="rSAM"/>
</dbReference>
<name>A0ABT4CKE5_9CLOT</name>
<organism evidence="12 13">
    <name type="scientific">Clostridium ganghwense</name>
    <dbReference type="NCBI Taxonomy" id="312089"/>
    <lineage>
        <taxon>Bacteria</taxon>
        <taxon>Bacillati</taxon>
        <taxon>Bacillota</taxon>
        <taxon>Clostridia</taxon>
        <taxon>Eubacteriales</taxon>
        <taxon>Clostridiaceae</taxon>
        <taxon>Clostridium</taxon>
    </lineage>
</organism>
<comment type="caution">
    <text evidence="12">The sequence shown here is derived from an EMBL/GenBank/DDBJ whole genome shotgun (WGS) entry which is preliminary data.</text>
</comment>
<dbReference type="PROSITE" id="PS01087">
    <property type="entry name" value="RADICAL_ACTIVATING"/>
    <property type="match status" value="1"/>
</dbReference>
<evidence type="ECO:0000313" key="12">
    <source>
        <dbReference type="EMBL" id="MCY6369512.1"/>
    </source>
</evidence>
<dbReference type="InterPro" id="IPR034457">
    <property type="entry name" value="Organic_radical-activating"/>
</dbReference>
<keyword evidence="6" id="KW-0560">Oxidoreductase</keyword>
<dbReference type="Gene3D" id="3.30.70.20">
    <property type="match status" value="1"/>
</dbReference>
<dbReference type="SUPFAM" id="SSF54862">
    <property type="entry name" value="4Fe-4S ferredoxins"/>
    <property type="match status" value="1"/>
</dbReference>
<dbReference type="Proteomes" id="UP001079657">
    <property type="component" value="Unassembled WGS sequence"/>
</dbReference>
<dbReference type="InterPro" id="IPR017896">
    <property type="entry name" value="4Fe4S_Fe-S-bd"/>
</dbReference>
<feature type="domain" description="4Fe-4S ferredoxin-type" evidence="10">
    <location>
        <begin position="66"/>
        <end position="94"/>
    </location>
</feature>
<dbReference type="InterPro" id="IPR040074">
    <property type="entry name" value="BssD/PflA/YjjW"/>
</dbReference>
<sequence length="278" mass="31244">MTRGIVNRILPFSSVDGPGNRTAIFLQGCNFNCLYCHNPETISDCLHCGKCIEECPYGALTLENNKVIWNKTLCKKCDKCLEVCPNNSSPKAISMNIDEVLKEINKTKVFISGITVSGGECTLQCDFLTSLFKEVKKMGLTCFVDTNGSTPLYNQKELIEVMDMAMVDLKSYNPKEHKILTGMDNKVVLENIKYLAGINKLYEVRTVIVPKVLNNHYTVDMTSKLIASLNPNIRYKIIKYRPIGVRTDMIDSYTPSDEMMEALKNIAKENGCKNIILV</sequence>
<dbReference type="NCBIfam" id="TIGR04041">
    <property type="entry name" value="activase_YjjW"/>
    <property type="match status" value="1"/>
</dbReference>
<proteinExistence type="inferred from homology"/>